<proteinExistence type="predicted"/>
<accession>A0A9W8U0M3</accession>
<protein>
    <recommendedName>
        <fullName evidence="5">Transmembrane protein</fullName>
    </recommendedName>
</protein>
<feature type="transmembrane region" description="Helical" evidence="2">
    <location>
        <begin position="199"/>
        <end position="223"/>
    </location>
</feature>
<evidence type="ECO:0000256" key="1">
    <source>
        <dbReference type="SAM" id="MobiDB-lite"/>
    </source>
</evidence>
<dbReference type="AlphaFoldDB" id="A0A9W8U0M3"/>
<keyword evidence="2" id="KW-1133">Transmembrane helix</keyword>
<feature type="compositionally biased region" description="Polar residues" evidence="1">
    <location>
        <begin position="539"/>
        <end position="557"/>
    </location>
</feature>
<feature type="region of interest" description="Disordered" evidence="1">
    <location>
        <begin position="531"/>
        <end position="628"/>
    </location>
</feature>
<organism evidence="3 4">
    <name type="scientific">Lentinula detonsa</name>
    <dbReference type="NCBI Taxonomy" id="2804962"/>
    <lineage>
        <taxon>Eukaryota</taxon>
        <taxon>Fungi</taxon>
        <taxon>Dikarya</taxon>
        <taxon>Basidiomycota</taxon>
        <taxon>Agaricomycotina</taxon>
        <taxon>Agaricomycetes</taxon>
        <taxon>Agaricomycetidae</taxon>
        <taxon>Agaricales</taxon>
        <taxon>Marasmiineae</taxon>
        <taxon>Omphalotaceae</taxon>
        <taxon>Lentinula</taxon>
    </lineage>
</organism>
<feature type="compositionally biased region" description="Basic and acidic residues" evidence="1">
    <location>
        <begin position="612"/>
        <end position="628"/>
    </location>
</feature>
<feature type="transmembrane region" description="Helical" evidence="2">
    <location>
        <begin position="292"/>
        <end position="319"/>
    </location>
</feature>
<gene>
    <name evidence="3" type="ORF">DFH05DRAFT_1480945</name>
</gene>
<evidence type="ECO:0008006" key="5">
    <source>
        <dbReference type="Google" id="ProtNLM"/>
    </source>
</evidence>
<dbReference type="EMBL" id="JANVFU010000003">
    <property type="protein sequence ID" value="KAJ3747685.1"/>
    <property type="molecule type" value="Genomic_DNA"/>
</dbReference>
<evidence type="ECO:0000313" key="4">
    <source>
        <dbReference type="Proteomes" id="UP001142393"/>
    </source>
</evidence>
<keyword evidence="2" id="KW-0472">Membrane</keyword>
<feature type="compositionally biased region" description="Polar residues" evidence="1">
    <location>
        <begin position="371"/>
        <end position="380"/>
    </location>
</feature>
<keyword evidence="2" id="KW-0812">Transmembrane</keyword>
<feature type="region of interest" description="Disordered" evidence="1">
    <location>
        <begin position="371"/>
        <end position="393"/>
    </location>
</feature>
<sequence>MAFIDVLSLDIEAAASRKWSESSPFVYNGTPRLMPRFRGTSIGKVENHHGIANTDVFGMPRSRNVNVARTNRPTSSIIISRFVQQCWLLLFFRLPALYHSRMLQIAVNSGIGDTDLHLMSTTFSALWRHELPPSPLKFQSNNVAISPRLIHFKASWEVLVDDLLQEWKMFNLISALVQTSGPVLLSLDSQAGSDPIIKFGVLLSFVCAGISLLSGSFCVLQFGSMRKMPKATEWIREAHKSNQLVWWNCWILLAMPATWLAWSVILLLATMMSYTWHSTAQNDFSSVSARTVLSLQITVSAVLAFGVLCVGALALTLCLQFGDSVDQKFVYRVLNNREDPPKEDTDNPAVQLEQPKGSLHDFPVLSSHSQEQLPTASMSSRHAPFPTTKLMDTNSISPLSSKLPRYVQHQTQRFSPWSSFATDLQKAFQNPSSPSAEDHAFACVKRWNDQVFERNGLEAILCMEFPIESELDEGIYSVYVMDLAQARDDGRERLAHIYGPLPPSLRKICLIDAMSPSVSRKRGHPLGLILEREPAPTPQGLNVTKTSEPAVESQNSPVIPLPLERPRIQASQTAQSTNRPIAVTHSISQQRNRSYSSPQVAAGSRNTTSADSRARTKRTDSSRKTRRR</sequence>
<comment type="caution">
    <text evidence="3">The sequence shown here is derived from an EMBL/GenBank/DDBJ whole genome shotgun (WGS) entry which is preliminary data.</text>
</comment>
<feature type="transmembrane region" description="Helical" evidence="2">
    <location>
        <begin position="244"/>
        <end position="272"/>
    </location>
</feature>
<evidence type="ECO:0000256" key="2">
    <source>
        <dbReference type="SAM" id="Phobius"/>
    </source>
</evidence>
<name>A0A9W8U0M3_9AGAR</name>
<feature type="compositionally biased region" description="Polar residues" evidence="1">
    <location>
        <begin position="569"/>
        <end position="610"/>
    </location>
</feature>
<reference evidence="3 4" key="1">
    <citation type="journal article" date="2023" name="Proc. Natl. Acad. Sci. U.S.A.">
        <title>A global phylogenomic analysis of the shiitake genus Lentinula.</title>
        <authorList>
            <person name="Sierra-Patev S."/>
            <person name="Min B."/>
            <person name="Naranjo-Ortiz M."/>
            <person name="Looney B."/>
            <person name="Konkel Z."/>
            <person name="Slot J.C."/>
            <person name="Sakamoto Y."/>
            <person name="Steenwyk J.L."/>
            <person name="Rokas A."/>
            <person name="Carro J."/>
            <person name="Camarero S."/>
            <person name="Ferreira P."/>
            <person name="Molpeceres G."/>
            <person name="Ruiz-Duenas F.J."/>
            <person name="Serrano A."/>
            <person name="Henrissat B."/>
            <person name="Drula E."/>
            <person name="Hughes K.W."/>
            <person name="Mata J.L."/>
            <person name="Ishikawa N.K."/>
            <person name="Vargas-Isla R."/>
            <person name="Ushijima S."/>
            <person name="Smith C.A."/>
            <person name="Donoghue J."/>
            <person name="Ahrendt S."/>
            <person name="Andreopoulos W."/>
            <person name="He G."/>
            <person name="LaButti K."/>
            <person name="Lipzen A."/>
            <person name="Ng V."/>
            <person name="Riley R."/>
            <person name="Sandor L."/>
            <person name="Barry K."/>
            <person name="Martinez A.T."/>
            <person name="Xiao Y."/>
            <person name="Gibbons J.G."/>
            <person name="Terashima K."/>
            <person name="Grigoriev I.V."/>
            <person name="Hibbett D."/>
        </authorList>
    </citation>
    <scope>NUCLEOTIDE SEQUENCE [LARGE SCALE GENOMIC DNA]</scope>
    <source>
        <strain evidence="3 4">TFB7810</strain>
    </source>
</reference>
<evidence type="ECO:0000313" key="3">
    <source>
        <dbReference type="EMBL" id="KAJ3747685.1"/>
    </source>
</evidence>
<dbReference type="Proteomes" id="UP001142393">
    <property type="component" value="Unassembled WGS sequence"/>
</dbReference>
<keyword evidence="4" id="KW-1185">Reference proteome</keyword>